<organism evidence="3 4">
    <name type="scientific">Lutzomyia longipalpis</name>
    <name type="common">Sand fly</name>
    <dbReference type="NCBI Taxonomy" id="7200"/>
    <lineage>
        <taxon>Eukaryota</taxon>
        <taxon>Metazoa</taxon>
        <taxon>Ecdysozoa</taxon>
        <taxon>Arthropoda</taxon>
        <taxon>Hexapoda</taxon>
        <taxon>Insecta</taxon>
        <taxon>Pterygota</taxon>
        <taxon>Neoptera</taxon>
        <taxon>Endopterygota</taxon>
        <taxon>Diptera</taxon>
        <taxon>Nematocera</taxon>
        <taxon>Psychodoidea</taxon>
        <taxon>Psychodidae</taxon>
        <taxon>Lutzomyia</taxon>
        <taxon>Lutzomyia</taxon>
    </lineage>
</organism>
<feature type="region of interest" description="Disordered" evidence="1">
    <location>
        <begin position="1"/>
        <end position="33"/>
    </location>
</feature>
<dbReference type="Proteomes" id="UP000092461">
    <property type="component" value="Unassembled WGS sequence"/>
</dbReference>
<reference evidence="2" key="2">
    <citation type="journal article" date="2020" name="BMC">
        <title>Leishmania infection induces a limited differential gene expression in the sand fly midgut.</title>
        <authorList>
            <person name="Coutinho-Abreu I.V."/>
            <person name="Serafim T.D."/>
            <person name="Meneses C."/>
            <person name="Kamhawi S."/>
            <person name="Oliveira F."/>
            <person name="Valenzuela J.G."/>
        </authorList>
    </citation>
    <scope>NUCLEOTIDE SEQUENCE</scope>
    <source>
        <strain evidence="2">Jacobina</strain>
        <tissue evidence="2">Midgut</tissue>
    </source>
</reference>
<feature type="region of interest" description="Disordered" evidence="1">
    <location>
        <begin position="231"/>
        <end position="268"/>
    </location>
</feature>
<evidence type="ECO:0000313" key="3">
    <source>
        <dbReference type="EnsemblMetazoa" id="LLOJ000940-PA"/>
    </source>
</evidence>
<sequence length="268" mass="29709">MMASPGSLFRGRKVHSTRNGKVPNFSADELNTSSEQDYTSEMVLPTIYGQRGHLMTLPYNTTAGTSNPTQTNRSTRSNTMNCFTASSTISTEGDEDEVERRNQINRELSTHPVATIFRERGVPSYPRNFLTHHHPPPRARSNPRSLDRRRIIAPAPSGHVIPDPSYSYAEPVFHDGLLYDPYLAHDRNHPYPYILPEFTTFRNGPSGAPCQQPVEVGATGVAHNLFGRDSSFGSDSGYSQHTQTSTRSGWGRNGRKDSAPKNTPFSAS</sequence>
<accession>A0A1B0CAG7</accession>
<reference evidence="3" key="3">
    <citation type="submission" date="2020-05" db="UniProtKB">
        <authorList>
            <consortium name="EnsemblMetazoa"/>
        </authorList>
    </citation>
    <scope>IDENTIFICATION</scope>
    <source>
        <strain evidence="3">Jacobina</strain>
    </source>
</reference>
<dbReference type="AlphaFoldDB" id="A0A1B0CAG7"/>
<evidence type="ECO:0000313" key="2">
    <source>
        <dbReference type="EMBL" id="MBC1174898.1"/>
    </source>
</evidence>
<evidence type="ECO:0000313" key="4">
    <source>
        <dbReference type="Proteomes" id="UP000092461"/>
    </source>
</evidence>
<dbReference type="VEuPathDB" id="VectorBase:LLOJ000940"/>
<dbReference type="VEuPathDB" id="VectorBase:LLONM1_002023"/>
<name>A0A1B0CAG7_LUTLO</name>
<keyword evidence="4" id="KW-1185">Reference proteome</keyword>
<dbReference type="EMBL" id="AJWK01003758">
    <property type="status" value="NOT_ANNOTATED_CDS"/>
    <property type="molecule type" value="Genomic_DNA"/>
</dbReference>
<proteinExistence type="predicted"/>
<reference evidence="4" key="1">
    <citation type="submission" date="2012-05" db="EMBL/GenBank/DDBJ databases">
        <title>Whole Genome Assembly of Lutzomyia longipalpis.</title>
        <authorList>
            <person name="Richards S."/>
            <person name="Qu C."/>
            <person name="Dillon R."/>
            <person name="Worley K."/>
            <person name="Scherer S."/>
            <person name="Batterton M."/>
            <person name="Taylor A."/>
            <person name="Hawes A."/>
            <person name="Hernandez B."/>
            <person name="Kovar C."/>
            <person name="Mandapat C."/>
            <person name="Pham C."/>
            <person name="Qu C."/>
            <person name="Jing C."/>
            <person name="Bess C."/>
            <person name="Bandaranaike D."/>
            <person name="Ngo D."/>
            <person name="Ongeri F."/>
            <person name="Arias F."/>
            <person name="Lara F."/>
            <person name="Weissenberger G."/>
            <person name="Kamau G."/>
            <person name="Han H."/>
            <person name="Shen H."/>
            <person name="Dinh H."/>
            <person name="Khalil I."/>
            <person name="Jones J."/>
            <person name="Shafer J."/>
            <person name="Jayaseelan J."/>
            <person name="Quiroz J."/>
            <person name="Blankenburg K."/>
            <person name="Nguyen L."/>
            <person name="Jackson L."/>
            <person name="Francisco L."/>
            <person name="Tang L.-Y."/>
            <person name="Pu L.-L."/>
            <person name="Perales L."/>
            <person name="Lorensuhewa L."/>
            <person name="Munidasa M."/>
            <person name="Coyle M."/>
            <person name="Taylor M."/>
            <person name="Puazo M."/>
            <person name="Firestine M."/>
            <person name="Scheel M."/>
            <person name="Javaid M."/>
            <person name="Wang M."/>
            <person name="Li M."/>
            <person name="Tabassum N."/>
            <person name="Saada N."/>
            <person name="Osuji N."/>
            <person name="Aqrawi P."/>
            <person name="Fu Q."/>
            <person name="Thornton R."/>
            <person name="Raj R."/>
            <person name="Goodspeed R."/>
            <person name="Mata R."/>
            <person name="Najjar R."/>
            <person name="Gubbala S."/>
            <person name="Lee S."/>
            <person name="Denson S."/>
            <person name="Patil S."/>
            <person name="Macmil S."/>
            <person name="Qi S."/>
            <person name="Matskevitch T."/>
            <person name="Palculict T."/>
            <person name="Mathew T."/>
            <person name="Vee V."/>
            <person name="Velamala V."/>
            <person name="Korchina V."/>
            <person name="Cai W."/>
            <person name="Liu W."/>
            <person name="Dai W."/>
            <person name="Zou X."/>
            <person name="Zhu Y."/>
            <person name="Zhang Y."/>
            <person name="Wu Y.-Q."/>
            <person name="Xin Y."/>
            <person name="Nazarath L."/>
            <person name="Kovar C."/>
            <person name="Han Y."/>
            <person name="Muzny D."/>
            <person name="Gibbs R."/>
        </authorList>
    </citation>
    <scope>NUCLEOTIDE SEQUENCE [LARGE SCALE GENOMIC DNA]</scope>
    <source>
        <strain evidence="4">Jacobina</strain>
    </source>
</reference>
<evidence type="ECO:0000256" key="1">
    <source>
        <dbReference type="SAM" id="MobiDB-lite"/>
    </source>
</evidence>
<dbReference type="EMBL" id="GITU01006195">
    <property type="protein sequence ID" value="MBC1174898.1"/>
    <property type="molecule type" value="Transcribed_RNA"/>
</dbReference>
<protein>
    <submittedName>
        <fullName evidence="2">Putative nuclear transcription factor y subunit alpha-like aedes albopictus</fullName>
    </submittedName>
</protein>
<dbReference type="EnsemblMetazoa" id="LLOJ000940-RA">
    <property type="protein sequence ID" value="LLOJ000940-PA"/>
    <property type="gene ID" value="LLOJ000940"/>
</dbReference>